<feature type="region of interest" description="Disordered" evidence="7">
    <location>
        <begin position="1"/>
        <end position="33"/>
    </location>
</feature>
<keyword evidence="4" id="KW-0238">DNA-binding</keyword>
<dbReference type="EMBL" id="QZBT01000007">
    <property type="protein sequence ID" value="THZ88384.1"/>
    <property type="molecule type" value="Genomic_DNA"/>
</dbReference>
<comment type="caution">
    <text evidence="10">The sequence shown here is derived from an EMBL/GenBank/DDBJ whole genome shotgun (WGS) entry which is preliminary data.</text>
</comment>
<dbReference type="PANTHER" id="PTHR47540">
    <property type="entry name" value="THIAMINE REPRESSIBLE GENES REGULATORY PROTEIN THI5"/>
    <property type="match status" value="1"/>
</dbReference>
<evidence type="ECO:0000256" key="5">
    <source>
        <dbReference type="ARBA" id="ARBA00023163"/>
    </source>
</evidence>
<reference evidence="10 11" key="1">
    <citation type="submission" date="2018-10" db="EMBL/GenBank/DDBJ databases">
        <title>Fifty Aureobasidium pullulans genomes reveal a recombining polyextremotolerant generalist.</title>
        <authorList>
            <person name="Gostincar C."/>
            <person name="Turk M."/>
            <person name="Zajc J."/>
            <person name="Gunde-Cimerman N."/>
        </authorList>
    </citation>
    <scope>NUCLEOTIDE SEQUENCE [LARGE SCALE GENOMIC DNA]</scope>
    <source>
        <strain evidence="10 11">EXF-3403</strain>
    </source>
</reference>
<keyword evidence="8" id="KW-0472">Membrane</keyword>
<keyword evidence="8" id="KW-0812">Transmembrane</keyword>
<keyword evidence="8" id="KW-1133">Transmembrane helix</keyword>
<dbReference type="GO" id="GO:0043565">
    <property type="term" value="F:sequence-specific DNA binding"/>
    <property type="evidence" value="ECO:0007669"/>
    <property type="project" value="TreeGrafter"/>
</dbReference>
<evidence type="ECO:0000256" key="2">
    <source>
        <dbReference type="ARBA" id="ARBA00022723"/>
    </source>
</evidence>
<dbReference type="CDD" id="cd00067">
    <property type="entry name" value="GAL4"/>
    <property type="match status" value="1"/>
</dbReference>
<dbReference type="InterPro" id="IPR036864">
    <property type="entry name" value="Zn2-C6_fun-type_DNA-bd_sf"/>
</dbReference>
<dbReference type="GO" id="GO:0008270">
    <property type="term" value="F:zinc ion binding"/>
    <property type="evidence" value="ECO:0007669"/>
    <property type="project" value="InterPro"/>
</dbReference>
<sequence>MNGSITTPPNQPVLTPQSNVPSSNISAADKRGARARMRATRACDRCKGKKARCSGNQPCTLCGRLGLECAYKASYRRGRTPYILPSTHVPPTPDVNTAAVANAQPMLSLAPSFPDLAETVVEAGKAAEEAALEEAGEESSISELVDVPSSYIGPASGVSFLTRAKKRLQEDATSSHTTDASTFASGDTPLPECDSSFLVLPPKHEAMLLIGTYFNVSFPTHRYLHRPTVEIWCDELYRNQMQCFFKPGGREKKAIVLMVLAQATLTSRHKDENNAARSVMFYAASEQQLTKESGETRLTSVMSRLLQCHYLASQSRINHAWSLFGTTARLAFAVGLHRKQRPQAGRVNHVEMQCRRRTFWAVYSLDRYLSAALGRPKAIHDDDIDQDLPDCLDDENILPDNLITRPPHSQSVMQASICHIKLTRILSGILKEQYPIHPLPTSSHHLITIKYTASLHSWHSDSYPFVSKSWQDIILLAAPFSRQCEVLINAYSHAVILLHRPLLLCDIKTEDDRNAVQYSANACVEAALRILGLFGDSCEGGRMYGAFWLMQYYVFCAIAVLYVCIIRKLSPPHHWHAHLRTVDRCQRLLSQHALQASFARRYAIFLGELRVEAEKKFEGRLRGGGSDDVVMEEPHVRDREVEIHQQQQQQQQDSTTTPFEMGEVDAATVSSLFDELTNWEELDSFVMAGINFDFDAAFASATDST</sequence>
<evidence type="ECO:0000256" key="3">
    <source>
        <dbReference type="ARBA" id="ARBA00023015"/>
    </source>
</evidence>
<protein>
    <recommendedName>
        <fullName evidence="9">Zn(2)-C6 fungal-type domain-containing protein</fullName>
    </recommendedName>
</protein>
<keyword evidence="2" id="KW-0479">Metal-binding</keyword>
<dbReference type="Pfam" id="PF04082">
    <property type="entry name" value="Fungal_trans"/>
    <property type="match status" value="1"/>
</dbReference>
<dbReference type="PROSITE" id="PS00463">
    <property type="entry name" value="ZN2_CY6_FUNGAL_1"/>
    <property type="match status" value="1"/>
</dbReference>
<dbReference type="SMART" id="SM00906">
    <property type="entry name" value="Fungal_trans"/>
    <property type="match status" value="1"/>
</dbReference>
<evidence type="ECO:0000256" key="7">
    <source>
        <dbReference type="SAM" id="MobiDB-lite"/>
    </source>
</evidence>
<proteinExistence type="predicted"/>
<feature type="compositionally biased region" description="Polar residues" evidence="7">
    <location>
        <begin position="1"/>
        <end position="26"/>
    </location>
</feature>
<dbReference type="Pfam" id="PF00172">
    <property type="entry name" value="Zn_clus"/>
    <property type="match status" value="1"/>
</dbReference>
<dbReference type="Gene3D" id="4.10.240.10">
    <property type="entry name" value="Zn(2)-C6 fungal-type DNA-binding domain"/>
    <property type="match status" value="1"/>
</dbReference>
<feature type="domain" description="Zn(2)-C6 fungal-type" evidence="9">
    <location>
        <begin position="42"/>
        <end position="71"/>
    </location>
</feature>
<dbReference type="SUPFAM" id="SSF57701">
    <property type="entry name" value="Zn2/Cys6 DNA-binding domain"/>
    <property type="match status" value="1"/>
</dbReference>
<dbReference type="GO" id="GO:0045944">
    <property type="term" value="P:positive regulation of transcription by RNA polymerase II"/>
    <property type="evidence" value="ECO:0007669"/>
    <property type="project" value="TreeGrafter"/>
</dbReference>
<dbReference type="InterPro" id="IPR001138">
    <property type="entry name" value="Zn2Cys6_DnaBD"/>
</dbReference>
<name>A0A4S9YBE1_AURPU</name>
<dbReference type="GO" id="GO:0005634">
    <property type="term" value="C:nucleus"/>
    <property type="evidence" value="ECO:0007669"/>
    <property type="project" value="UniProtKB-SubCell"/>
</dbReference>
<evidence type="ECO:0000313" key="10">
    <source>
        <dbReference type="EMBL" id="THZ88384.1"/>
    </source>
</evidence>
<dbReference type="InterPro" id="IPR051711">
    <property type="entry name" value="Stress_Response_Reg"/>
</dbReference>
<keyword evidence="3" id="KW-0805">Transcription regulation</keyword>
<gene>
    <name evidence="10" type="ORF">D6C84_00869</name>
</gene>
<evidence type="ECO:0000313" key="11">
    <source>
        <dbReference type="Proteomes" id="UP000310039"/>
    </source>
</evidence>
<evidence type="ECO:0000256" key="6">
    <source>
        <dbReference type="ARBA" id="ARBA00023242"/>
    </source>
</evidence>
<keyword evidence="5" id="KW-0804">Transcription</keyword>
<organism evidence="10 11">
    <name type="scientific">Aureobasidium pullulans</name>
    <name type="common">Black yeast</name>
    <name type="synonym">Pullularia pullulans</name>
    <dbReference type="NCBI Taxonomy" id="5580"/>
    <lineage>
        <taxon>Eukaryota</taxon>
        <taxon>Fungi</taxon>
        <taxon>Dikarya</taxon>
        <taxon>Ascomycota</taxon>
        <taxon>Pezizomycotina</taxon>
        <taxon>Dothideomycetes</taxon>
        <taxon>Dothideomycetidae</taxon>
        <taxon>Dothideales</taxon>
        <taxon>Saccotheciaceae</taxon>
        <taxon>Aureobasidium</taxon>
    </lineage>
</organism>
<dbReference type="CDD" id="cd12148">
    <property type="entry name" value="fungal_TF_MHR"/>
    <property type="match status" value="1"/>
</dbReference>
<evidence type="ECO:0000256" key="1">
    <source>
        <dbReference type="ARBA" id="ARBA00004123"/>
    </source>
</evidence>
<keyword evidence="6" id="KW-0539">Nucleus</keyword>
<evidence type="ECO:0000256" key="4">
    <source>
        <dbReference type="ARBA" id="ARBA00023125"/>
    </source>
</evidence>
<dbReference type="PROSITE" id="PS50048">
    <property type="entry name" value="ZN2_CY6_FUNGAL_2"/>
    <property type="match status" value="1"/>
</dbReference>
<dbReference type="GO" id="GO:0000981">
    <property type="term" value="F:DNA-binding transcription factor activity, RNA polymerase II-specific"/>
    <property type="evidence" value="ECO:0007669"/>
    <property type="project" value="InterPro"/>
</dbReference>
<dbReference type="SMART" id="SM00066">
    <property type="entry name" value="GAL4"/>
    <property type="match status" value="1"/>
</dbReference>
<dbReference type="PANTHER" id="PTHR47540:SF3">
    <property type="entry name" value="ZN(II)2CYS6 TRANSCRIPTION FACTOR (EUROFUNG)"/>
    <property type="match status" value="1"/>
</dbReference>
<dbReference type="GO" id="GO:0006351">
    <property type="term" value="P:DNA-templated transcription"/>
    <property type="evidence" value="ECO:0007669"/>
    <property type="project" value="InterPro"/>
</dbReference>
<dbReference type="Proteomes" id="UP000310039">
    <property type="component" value="Unassembled WGS sequence"/>
</dbReference>
<comment type="subcellular location">
    <subcellularLocation>
        <location evidence="1">Nucleus</location>
    </subcellularLocation>
</comment>
<feature type="transmembrane region" description="Helical" evidence="8">
    <location>
        <begin position="543"/>
        <end position="565"/>
    </location>
</feature>
<evidence type="ECO:0000259" key="9">
    <source>
        <dbReference type="PROSITE" id="PS50048"/>
    </source>
</evidence>
<dbReference type="AlphaFoldDB" id="A0A4S9YBE1"/>
<dbReference type="InterPro" id="IPR007219">
    <property type="entry name" value="XnlR_reg_dom"/>
</dbReference>
<evidence type="ECO:0000256" key="8">
    <source>
        <dbReference type="SAM" id="Phobius"/>
    </source>
</evidence>
<accession>A0A4S9YBE1</accession>